<protein>
    <recommendedName>
        <fullName evidence="2">DUF47 family protein</fullName>
    </recommendedName>
</protein>
<comment type="caution">
    <text evidence="1">The sequence shown here is derived from an EMBL/GenBank/DDBJ whole genome shotgun (WGS) entry which is preliminary data.</text>
</comment>
<dbReference type="AlphaFoldDB" id="A0A7J2U291"/>
<dbReference type="EMBL" id="DSEU01000035">
    <property type="protein sequence ID" value="HEM66861.1"/>
    <property type="molecule type" value="Genomic_DNA"/>
</dbReference>
<gene>
    <name evidence="1" type="ORF">ENO26_04735</name>
</gene>
<accession>A0A7J2U291</accession>
<evidence type="ECO:0008006" key="2">
    <source>
        <dbReference type="Google" id="ProtNLM"/>
    </source>
</evidence>
<sequence length="194" mass="21413">MKSPNAQTEAICIKGNDCCISVVDVSKLLDIISKISHVIKLYTSSKDLIVPIAKDIEMARNSAFKLHSSLEVFIKTAINISGERSVEESFIYTMVNILNRLIEVRNRLSRILDSVERSSDSARITILEGIAWLDSVLLRFSLIALAFASKVKKWSRESAGAFSSAIASAIFASLLDLSNNASTIELLRKCMQSQ</sequence>
<proteinExistence type="predicted"/>
<name>A0A7J2U291_9CREN</name>
<reference evidence="1" key="1">
    <citation type="journal article" date="2020" name="mSystems">
        <title>Genome- and Community-Level Interaction Insights into Carbon Utilization and Element Cycling Functions of Hydrothermarchaeota in Hydrothermal Sediment.</title>
        <authorList>
            <person name="Zhou Z."/>
            <person name="Liu Y."/>
            <person name="Xu W."/>
            <person name="Pan J."/>
            <person name="Luo Z.H."/>
            <person name="Li M."/>
        </authorList>
    </citation>
    <scope>NUCLEOTIDE SEQUENCE [LARGE SCALE GENOMIC DNA]</scope>
    <source>
        <strain evidence="1">SpSt-125</strain>
    </source>
</reference>
<evidence type="ECO:0000313" key="1">
    <source>
        <dbReference type="EMBL" id="HEM66861.1"/>
    </source>
</evidence>
<organism evidence="1">
    <name type="scientific">Ignisphaera aggregans</name>
    <dbReference type="NCBI Taxonomy" id="334771"/>
    <lineage>
        <taxon>Archaea</taxon>
        <taxon>Thermoproteota</taxon>
        <taxon>Thermoprotei</taxon>
        <taxon>Desulfurococcales</taxon>
        <taxon>Desulfurococcaceae</taxon>
        <taxon>Ignisphaera</taxon>
    </lineage>
</organism>